<sequence length="68" mass="7661">MERGGILFLTKSGNENDDNNFVAFLLDPTGFVGWTRRASQHVICRRRLEEMGTVDVVLATNLTLFGIF</sequence>
<evidence type="ECO:0000313" key="1">
    <source>
        <dbReference type="Proteomes" id="UP000036681"/>
    </source>
</evidence>
<dbReference type="Proteomes" id="UP000036681">
    <property type="component" value="Unplaced"/>
</dbReference>
<protein>
    <submittedName>
        <fullName evidence="2">Uncharacterized protein</fullName>
    </submittedName>
</protein>
<dbReference type="WBParaSite" id="ALUE_0000893001-mRNA-1">
    <property type="protein sequence ID" value="ALUE_0000893001-mRNA-1"/>
    <property type="gene ID" value="ALUE_0000893001"/>
</dbReference>
<evidence type="ECO:0000313" key="2">
    <source>
        <dbReference type="WBParaSite" id="ALUE_0000893001-mRNA-1"/>
    </source>
</evidence>
<dbReference type="AlphaFoldDB" id="A0A0M3HZ61"/>
<reference evidence="2" key="1">
    <citation type="submission" date="2017-02" db="UniProtKB">
        <authorList>
            <consortium name="WormBaseParasite"/>
        </authorList>
    </citation>
    <scope>IDENTIFICATION</scope>
</reference>
<keyword evidence="1" id="KW-1185">Reference proteome</keyword>
<name>A0A0M3HZ61_ASCLU</name>
<organism evidence="1 2">
    <name type="scientific">Ascaris lumbricoides</name>
    <name type="common">Giant roundworm</name>
    <dbReference type="NCBI Taxonomy" id="6252"/>
    <lineage>
        <taxon>Eukaryota</taxon>
        <taxon>Metazoa</taxon>
        <taxon>Ecdysozoa</taxon>
        <taxon>Nematoda</taxon>
        <taxon>Chromadorea</taxon>
        <taxon>Rhabditida</taxon>
        <taxon>Spirurina</taxon>
        <taxon>Ascaridomorpha</taxon>
        <taxon>Ascaridoidea</taxon>
        <taxon>Ascarididae</taxon>
        <taxon>Ascaris</taxon>
    </lineage>
</organism>
<proteinExistence type="predicted"/>
<accession>A0A0M3HZ61</accession>